<dbReference type="PANTHER" id="PTHR33776">
    <property type="entry name" value="ENDO/EXONUCLEASE/PHOSPHATASE DOMAIN-CONTAINING PROTEIN"/>
    <property type="match status" value="1"/>
</dbReference>
<evidence type="ECO:0008006" key="3">
    <source>
        <dbReference type="Google" id="ProtNLM"/>
    </source>
</evidence>
<keyword evidence="2" id="KW-1185">Reference proteome</keyword>
<comment type="caution">
    <text evidence="1">The sequence shown here is derived from an EMBL/GenBank/DDBJ whole genome shotgun (WGS) entry which is preliminary data.</text>
</comment>
<dbReference type="Gene3D" id="3.60.10.10">
    <property type="entry name" value="Endonuclease/exonuclease/phosphatase"/>
    <property type="match status" value="1"/>
</dbReference>
<dbReference type="Proteomes" id="UP000235965">
    <property type="component" value="Unassembled WGS sequence"/>
</dbReference>
<protein>
    <recommendedName>
        <fullName evidence="3">Endonuclease/exonuclease/phosphatase domain-containing protein</fullName>
    </recommendedName>
</protein>
<reference evidence="1 2" key="1">
    <citation type="submission" date="2017-12" db="EMBL/GenBank/DDBJ databases">
        <title>Hemimetabolous genomes reveal molecular basis of termite eusociality.</title>
        <authorList>
            <person name="Harrison M.C."/>
            <person name="Jongepier E."/>
            <person name="Robertson H.M."/>
            <person name="Arning N."/>
            <person name="Bitard-Feildel T."/>
            <person name="Chao H."/>
            <person name="Childers C.P."/>
            <person name="Dinh H."/>
            <person name="Doddapaneni H."/>
            <person name="Dugan S."/>
            <person name="Gowin J."/>
            <person name="Greiner C."/>
            <person name="Han Y."/>
            <person name="Hu H."/>
            <person name="Hughes D.S.T."/>
            <person name="Huylmans A.-K."/>
            <person name="Kemena C."/>
            <person name="Kremer L.P.M."/>
            <person name="Lee S.L."/>
            <person name="Lopez-Ezquerra A."/>
            <person name="Mallet L."/>
            <person name="Monroy-Kuhn J.M."/>
            <person name="Moser A."/>
            <person name="Murali S.C."/>
            <person name="Muzny D.M."/>
            <person name="Otani S."/>
            <person name="Piulachs M.-D."/>
            <person name="Poelchau M."/>
            <person name="Qu J."/>
            <person name="Schaub F."/>
            <person name="Wada-Katsumata A."/>
            <person name="Worley K.C."/>
            <person name="Xie Q."/>
            <person name="Ylla G."/>
            <person name="Poulsen M."/>
            <person name="Gibbs R.A."/>
            <person name="Schal C."/>
            <person name="Richards S."/>
            <person name="Belles X."/>
            <person name="Korb J."/>
            <person name="Bornberg-Bauer E."/>
        </authorList>
    </citation>
    <scope>NUCLEOTIDE SEQUENCE [LARGE SCALE GENOMIC DNA]</scope>
    <source>
        <tissue evidence="1">Whole body</tissue>
    </source>
</reference>
<proteinExistence type="predicted"/>
<dbReference type="PANTHER" id="PTHR33776:SF4">
    <property type="entry name" value="ENDONUCLEASE_EXONUCLEASE_PHOSPHATASE DOMAIN-CONTAINING PROTEIN"/>
    <property type="match status" value="1"/>
</dbReference>
<name>A0A2J7QAT4_9NEOP</name>
<sequence length="238" mass="27716">QLEIKTSNLIILCLYRSPTGHFNQFLKGLDATLKYLYNPKSEFLICGDINIDYLSDSNRKKQMNSLLTTYNLIHTVNFATRIQNDSSTSIDNIFVDVTRFSSSSTSPIINGLSDHDAQFLVMDNLAVAGNFIHQKQRIRKINSESIKQFQLLLKRESWERVYKENDTNNKYNLFLSSFLNIFEATFPIKYKNVRELKNDWITQGIKISCKHKRISYVNSRNSNNPNIRASYDKYCKIL</sequence>
<dbReference type="SUPFAM" id="SSF56219">
    <property type="entry name" value="DNase I-like"/>
    <property type="match status" value="1"/>
</dbReference>
<dbReference type="EMBL" id="NEVH01016328">
    <property type="protein sequence ID" value="PNF25679.1"/>
    <property type="molecule type" value="Genomic_DNA"/>
</dbReference>
<feature type="non-terminal residue" evidence="1">
    <location>
        <position position="1"/>
    </location>
</feature>
<accession>A0A2J7QAT4</accession>
<gene>
    <name evidence="1" type="ORF">B7P43_G16270</name>
</gene>
<organism evidence="1 2">
    <name type="scientific">Cryptotermes secundus</name>
    <dbReference type="NCBI Taxonomy" id="105785"/>
    <lineage>
        <taxon>Eukaryota</taxon>
        <taxon>Metazoa</taxon>
        <taxon>Ecdysozoa</taxon>
        <taxon>Arthropoda</taxon>
        <taxon>Hexapoda</taxon>
        <taxon>Insecta</taxon>
        <taxon>Pterygota</taxon>
        <taxon>Neoptera</taxon>
        <taxon>Polyneoptera</taxon>
        <taxon>Dictyoptera</taxon>
        <taxon>Blattodea</taxon>
        <taxon>Blattoidea</taxon>
        <taxon>Termitoidae</taxon>
        <taxon>Kalotermitidae</taxon>
        <taxon>Cryptotermitinae</taxon>
        <taxon>Cryptotermes</taxon>
    </lineage>
</organism>
<evidence type="ECO:0000313" key="1">
    <source>
        <dbReference type="EMBL" id="PNF25679.1"/>
    </source>
</evidence>
<dbReference type="InterPro" id="IPR036691">
    <property type="entry name" value="Endo/exonu/phosph_ase_sf"/>
</dbReference>
<dbReference type="AlphaFoldDB" id="A0A2J7QAT4"/>
<evidence type="ECO:0000313" key="2">
    <source>
        <dbReference type="Proteomes" id="UP000235965"/>
    </source>
</evidence>
<dbReference type="InParanoid" id="A0A2J7QAT4"/>